<protein>
    <submittedName>
        <fullName evidence="5">Uncharacterized protein</fullName>
    </submittedName>
</protein>
<dbReference type="PANTHER" id="PTHR13817">
    <property type="entry name" value="TITIN"/>
    <property type="match status" value="1"/>
</dbReference>
<dbReference type="InterPro" id="IPR050964">
    <property type="entry name" value="Striated_Muscle_Regulatory"/>
</dbReference>
<evidence type="ECO:0000256" key="2">
    <source>
        <dbReference type="SAM" id="SignalP"/>
    </source>
</evidence>
<feature type="signal peptide" evidence="2">
    <location>
        <begin position="1"/>
        <end position="16"/>
    </location>
</feature>
<dbReference type="InterPro" id="IPR003961">
    <property type="entry name" value="FN3_dom"/>
</dbReference>
<organism evidence="5">
    <name type="scientific">Amphimedon queenslandica</name>
    <name type="common">Sponge</name>
    <dbReference type="NCBI Taxonomy" id="400682"/>
    <lineage>
        <taxon>Eukaryota</taxon>
        <taxon>Metazoa</taxon>
        <taxon>Porifera</taxon>
        <taxon>Demospongiae</taxon>
        <taxon>Heteroscleromorpha</taxon>
        <taxon>Haplosclerida</taxon>
        <taxon>Niphatidae</taxon>
        <taxon>Amphimedon</taxon>
    </lineage>
</organism>
<evidence type="ECO:0000256" key="1">
    <source>
        <dbReference type="ARBA" id="ARBA00022737"/>
    </source>
</evidence>
<name>A0A1X7TCC2_AMPQE</name>
<dbReference type="InterPro" id="IPR036179">
    <property type="entry name" value="Ig-like_dom_sf"/>
</dbReference>
<dbReference type="SUPFAM" id="SSF49265">
    <property type="entry name" value="Fibronectin type III"/>
    <property type="match status" value="2"/>
</dbReference>
<accession>A0A1X7TCC2</accession>
<dbReference type="InterPro" id="IPR007110">
    <property type="entry name" value="Ig-like_dom"/>
</dbReference>
<keyword evidence="2" id="KW-0732">Signal</keyword>
<dbReference type="EnsemblMetazoa" id="Aqu2.1.12219_001">
    <property type="protein sequence ID" value="Aqu2.1.12219_001"/>
    <property type="gene ID" value="Aqu2.1.12219"/>
</dbReference>
<feature type="domain" description="Fibronectin type-III" evidence="4">
    <location>
        <begin position="1014"/>
        <end position="1076"/>
    </location>
</feature>
<reference evidence="5" key="1">
    <citation type="submission" date="2017-05" db="UniProtKB">
        <authorList>
            <consortium name="EnsemblMetazoa"/>
        </authorList>
    </citation>
    <scope>IDENTIFICATION</scope>
</reference>
<feature type="domain" description="Ig-like" evidence="3">
    <location>
        <begin position="372"/>
        <end position="462"/>
    </location>
</feature>
<dbReference type="PANTHER" id="PTHR13817:SF166">
    <property type="entry name" value="NEURONAL IGCAM-RELATED"/>
    <property type="match status" value="1"/>
</dbReference>
<evidence type="ECO:0000313" key="5">
    <source>
        <dbReference type="EnsemblMetazoa" id="Aqu2.1.12219_001"/>
    </source>
</evidence>
<feature type="domain" description="Ig-like" evidence="3">
    <location>
        <begin position="586"/>
        <end position="691"/>
    </location>
</feature>
<dbReference type="PROSITE" id="PS50835">
    <property type="entry name" value="IG_LIKE"/>
    <property type="match status" value="4"/>
</dbReference>
<dbReference type="InterPro" id="IPR003598">
    <property type="entry name" value="Ig_sub2"/>
</dbReference>
<dbReference type="InterPro" id="IPR003599">
    <property type="entry name" value="Ig_sub"/>
</dbReference>
<feature type="domain" description="Fibronectin type-III" evidence="4">
    <location>
        <begin position="798"/>
        <end position="896"/>
    </location>
</feature>
<dbReference type="Pfam" id="PF00047">
    <property type="entry name" value="ig"/>
    <property type="match status" value="1"/>
</dbReference>
<dbReference type="InterPro" id="IPR013783">
    <property type="entry name" value="Ig-like_fold"/>
</dbReference>
<dbReference type="SMART" id="SM00408">
    <property type="entry name" value="IGc2"/>
    <property type="match status" value="1"/>
</dbReference>
<dbReference type="InterPro" id="IPR036116">
    <property type="entry name" value="FN3_sf"/>
</dbReference>
<keyword evidence="1" id="KW-0677">Repeat</keyword>
<dbReference type="CDD" id="cd00096">
    <property type="entry name" value="Ig"/>
    <property type="match status" value="1"/>
</dbReference>
<dbReference type="Pfam" id="PF00041">
    <property type="entry name" value="fn3"/>
    <property type="match status" value="2"/>
</dbReference>
<feature type="domain" description="Ig-like" evidence="3">
    <location>
        <begin position="468"/>
        <end position="559"/>
    </location>
</feature>
<dbReference type="PROSITE" id="PS50853">
    <property type="entry name" value="FN3"/>
    <property type="match status" value="3"/>
</dbReference>
<feature type="domain" description="Ig-like" evidence="3">
    <location>
        <begin position="235"/>
        <end position="350"/>
    </location>
</feature>
<sequence>MLLWLFLLSLVLRVSGQPFFGSLPPRPTTGVRLFLGEENVTIANFSMIAAGLFHDTDIDEPGNAVSVGGSPDGQNDGLWCQSSLYQNMIGTWYYPDGTTVPLGSGSPLFANNTATGQIGLLRNGGIGGIQGLYSCVIPNEEGINQTLYVAAYGNTDFYDTDDLYNINVTSSIVRNGELITSATGSGNTTAMIMIDSLRSSDAGDYQCIVNITQSDIDYEFDGIETVQVILTLPTPSVIVEYNATGHLVDGELAEGQFLDIMCIADISQYIDTSVSFTMSWRRNNTVLTNGSDFTISPPVMTNNQYTGVLRINSLRDEVDNGASYNCSVSVTPNTPFIIAGNDNSSAVTLTAARFDINHVDISINIPSVPVAGDVFNLFCVIVAPPNFVENLTSVRWSYDLEASQDVTSENNDATLVPVVRNGNIFTSVLTLDPVKTTDARQYYCQATILVFGIVDRTNRDLTVQIPPPSVSIVADPPTGPIYESTSYLLTCTATVNTTIVDTPITGNVVWTDPSGNVIPTNEARRQVIPPTGNSLVSTLLFQPIDTGYNNDGGTYTCQMIINSGNSLIASSQPTDTTLPVTVESLPSMTVNFSSVGSVEVGQSLTITCTITTVERLVVTPLITFIKMNDTDMEMLSNLNRPYTITTDDTGSVTNYTLILDPVRFEDAGMYTCMAEFNVTGFNNTNDPSTATYDYQEASDVFTLNVNCTILPFAATSVTTILGTTSANISFIIPNTSYANENYSISYTGQQFKATKTVSGTRMSSSSVDKPIMIYIVLTGLEEDNVYQFTVDSSNCLVPVGYPMDCTNITFLPSNVTLTWTGPTLIDQNGAPVGYNLTCMNTNGVSVNGLSPTQTSMNTTFTITDVMPFTGYTCELSFINPVGEGPSTQCTFETAQDRPSDSPQNFTSVPNKTAVTFTWTKPATPNGMIIKYSLNIINQNTLRRYNYTILVSVNQTTVIQLVDGFSPYQNYTASVSASTIIGAGPVATTAGRTLPASDTLDSPDLLVSPVIINGLTVAYTVPVLDETTINITWSPPSHPNGEITGFIVRIATAANTSPNNVPFVPGKASYFLIFGGL</sequence>
<dbReference type="Gene3D" id="2.60.40.10">
    <property type="entry name" value="Immunoglobulins"/>
    <property type="match status" value="5"/>
</dbReference>
<dbReference type="CDD" id="cd00063">
    <property type="entry name" value="FN3"/>
    <property type="match status" value="3"/>
</dbReference>
<proteinExistence type="predicted"/>
<evidence type="ECO:0000259" key="3">
    <source>
        <dbReference type="PROSITE" id="PS50835"/>
    </source>
</evidence>
<dbReference type="InterPro" id="IPR013151">
    <property type="entry name" value="Immunoglobulin_dom"/>
</dbReference>
<dbReference type="eggNOG" id="KOG3510">
    <property type="taxonomic scope" value="Eukaryota"/>
</dbReference>
<evidence type="ECO:0000259" key="4">
    <source>
        <dbReference type="PROSITE" id="PS50853"/>
    </source>
</evidence>
<dbReference type="SMART" id="SM00060">
    <property type="entry name" value="FN3"/>
    <property type="match status" value="3"/>
</dbReference>
<dbReference type="OrthoDB" id="6370831at2759"/>
<dbReference type="AlphaFoldDB" id="A0A1X7TCC2"/>
<feature type="domain" description="Fibronectin type-III" evidence="4">
    <location>
        <begin position="898"/>
        <end position="996"/>
    </location>
</feature>
<dbReference type="SUPFAM" id="SSF48726">
    <property type="entry name" value="Immunoglobulin"/>
    <property type="match status" value="2"/>
</dbReference>
<dbReference type="SMART" id="SM00409">
    <property type="entry name" value="IG"/>
    <property type="match status" value="5"/>
</dbReference>
<dbReference type="InParanoid" id="A0A1X7TCC2"/>
<feature type="chain" id="PRO_5013344637" evidence="2">
    <location>
        <begin position="17"/>
        <end position="1076"/>
    </location>
</feature>